<accession>A0A0E9SK77</accession>
<protein>
    <submittedName>
        <fullName evidence="1">Uncharacterized protein</fullName>
    </submittedName>
</protein>
<dbReference type="AlphaFoldDB" id="A0A0E9SK77"/>
<reference evidence="1" key="2">
    <citation type="journal article" date="2015" name="Fish Shellfish Immunol.">
        <title>Early steps in the European eel (Anguilla anguilla)-Vibrio vulnificus interaction in the gills: Role of the RtxA13 toxin.</title>
        <authorList>
            <person name="Callol A."/>
            <person name="Pajuelo D."/>
            <person name="Ebbesson L."/>
            <person name="Teles M."/>
            <person name="MacKenzie S."/>
            <person name="Amaro C."/>
        </authorList>
    </citation>
    <scope>NUCLEOTIDE SEQUENCE</scope>
</reference>
<evidence type="ECO:0000313" key="1">
    <source>
        <dbReference type="EMBL" id="JAH41642.1"/>
    </source>
</evidence>
<organism evidence="1">
    <name type="scientific">Anguilla anguilla</name>
    <name type="common">European freshwater eel</name>
    <name type="synonym">Muraena anguilla</name>
    <dbReference type="NCBI Taxonomy" id="7936"/>
    <lineage>
        <taxon>Eukaryota</taxon>
        <taxon>Metazoa</taxon>
        <taxon>Chordata</taxon>
        <taxon>Craniata</taxon>
        <taxon>Vertebrata</taxon>
        <taxon>Euteleostomi</taxon>
        <taxon>Actinopterygii</taxon>
        <taxon>Neopterygii</taxon>
        <taxon>Teleostei</taxon>
        <taxon>Anguilliformes</taxon>
        <taxon>Anguillidae</taxon>
        <taxon>Anguilla</taxon>
    </lineage>
</organism>
<name>A0A0E9SK77_ANGAN</name>
<proteinExistence type="predicted"/>
<reference evidence="1" key="1">
    <citation type="submission" date="2014-11" db="EMBL/GenBank/DDBJ databases">
        <authorList>
            <person name="Amaro Gonzalez C."/>
        </authorList>
    </citation>
    <scope>NUCLEOTIDE SEQUENCE</scope>
</reference>
<sequence length="27" mass="3206">MLCLLAFMFQSCIPKHLHVRLKETSKM</sequence>
<dbReference type="EMBL" id="GBXM01066935">
    <property type="protein sequence ID" value="JAH41642.1"/>
    <property type="molecule type" value="Transcribed_RNA"/>
</dbReference>